<feature type="region of interest" description="Disordered" evidence="1">
    <location>
        <begin position="263"/>
        <end position="296"/>
    </location>
</feature>
<feature type="region of interest" description="Disordered" evidence="1">
    <location>
        <begin position="173"/>
        <end position="211"/>
    </location>
</feature>
<evidence type="ECO:0000256" key="1">
    <source>
        <dbReference type="SAM" id="MobiDB-lite"/>
    </source>
</evidence>
<dbReference type="EMBL" id="CAXAMM010019535">
    <property type="protein sequence ID" value="CAK9045917.1"/>
    <property type="molecule type" value="Genomic_DNA"/>
</dbReference>
<sequence>MGRAKGSVELILEKDQIDEVLTYIKGSIPETVKGAMGAAPGLTFNEYATKSKSLQKERICEHVWALKPLALVAPAMPVHNDSLFAVLRRVVGDEDKVPDGIIWLLVYDLKALMQFTRKTWRKSRANMTGEKGWPVWVQGQADTLDLFETMKPFVDDDVGKSWGIDSAQILAQQSPCRKATPPPSSAAELGIDPDEEKEKREDKDMPPAQQRRQEILKDLEGKFIEILEDPPDPPLEQQYNMDIWVGARPAVNSVMQEAALTPEPEFAEMKGESQPKKKAKKAPTAPKDGLRRVGQQNRVPVPIAGSETHDLASTNGLIASVVVLLSITCGGLCHLGTVCTSFNFMNSGTHKRSIAFPLGWHLFPYMELGNVLGARSALLALLAWAMGAFPVLEQPLRSVMTALPSWQSVVAYFHEAECAGWIGQRLKLNHVNMAAFNAATLKPTALYSTEAFDALMNMNAPCKSKRPKPQAPTTLQYEDTSGRKRVVGGSGLKQTQLYTAEFGRAMASWWAAHGPTSAGRERRRWCLLQSSDVSVDAMKEHIATYSALQHFNFDEGHLVKALQELRNAWRGN</sequence>
<name>A0ABP0M598_9DINO</name>
<organism evidence="2 3">
    <name type="scientific">Durusdinium trenchii</name>
    <dbReference type="NCBI Taxonomy" id="1381693"/>
    <lineage>
        <taxon>Eukaryota</taxon>
        <taxon>Sar</taxon>
        <taxon>Alveolata</taxon>
        <taxon>Dinophyceae</taxon>
        <taxon>Suessiales</taxon>
        <taxon>Symbiodiniaceae</taxon>
        <taxon>Durusdinium</taxon>
    </lineage>
</organism>
<accession>A0ABP0M598</accession>
<reference evidence="2 3" key="1">
    <citation type="submission" date="2024-02" db="EMBL/GenBank/DDBJ databases">
        <authorList>
            <person name="Chen Y."/>
            <person name="Shah S."/>
            <person name="Dougan E. K."/>
            <person name="Thang M."/>
            <person name="Chan C."/>
        </authorList>
    </citation>
    <scope>NUCLEOTIDE SEQUENCE [LARGE SCALE GENOMIC DNA]</scope>
</reference>
<dbReference type="Proteomes" id="UP001642464">
    <property type="component" value="Unassembled WGS sequence"/>
</dbReference>
<evidence type="ECO:0000313" key="3">
    <source>
        <dbReference type="Proteomes" id="UP001642464"/>
    </source>
</evidence>
<gene>
    <name evidence="2" type="ORF">SCF082_LOCUS25913</name>
</gene>
<comment type="caution">
    <text evidence="2">The sequence shown here is derived from an EMBL/GenBank/DDBJ whole genome shotgun (WGS) entry which is preliminary data.</text>
</comment>
<evidence type="ECO:0000313" key="2">
    <source>
        <dbReference type="EMBL" id="CAK9045917.1"/>
    </source>
</evidence>
<keyword evidence="3" id="KW-1185">Reference proteome</keyword>
<feature type="compositionally biased region" description="Basic and acidic residues" evidence="1">
    <location>
        <begin position="196"/>
        <end position="211"/>
    </location>
</feature>
<protein>
    <submittedName>
        <fullName evidence="2">Uncharacterized protein</fullName>
    </submittedName>
</protein>
<proteinExistence type="predicted"/>